<organism evidence="3 4">
    <name type="scientific">Pocillopora damicornis</name>
    <name type="common">Cauliflower coral</name>
    <name type="synonym">Millepora damicornis</name>
    <dbReference type="NCBI Taxonomy" id="46731"/>
    <lineage>
        <taxon>Eukaryota</taxon>
        <taxon>Metazoa</taxon>
        <taxon>Cnidaria</taxon>
        <taxon>Anthozoa</taxon>
        <taxon>Hexacorallia</taxon>
        <taxon>Scleractinia</taxon>
        <taxon>Astrocoeniina</taxon>
        <taxon>Pocilloporidae</taxon>
        <taxon>Pocillopora</taxon>
    </lineage>
</organism>
<dbReference type="AlphaFoldDB" id="A0A3M6TLU3"/>
<dbReference type="InterPro" id="IPR036056">
    <property type="entry name" value="Fibrinogen-like_C"/>
</dbReference>
<accession>A0A3M6TLU3</accession>
<dbReference type="PANTHER" id="PTHR16146:SF46">
    <property type="entry name" value="INTELECTIN-1A-RELATED"/>
    <property type="match status" value="1"/>
</dbReference>
<feature type="domain" description="Fibrinogen C-terminal" evidence="2">
    <location>
        <begin position="14"/>
        <end position="72"/>
    </location>
</feature>
<keyword evidence="1" id="KW-1015">Disulfide bond</keyword>
<proteinExistence type="predicted"/>
<dbReference type="Gene3D" id="2.60.120.1000">
    <property type="match status" value="1"/>
</dbReference>
<dbReference type="PANTHER" id="PTHR16146">
    <property type="entry name" value="INTELECTIN"/>
    <property type="match status" value="1"/>
</dbReference>
<comment type="caution">
    <text evidence="3">The sequence shown here is derived from an EMBL/GenBank/DDBJ whole genome shotgun (WGS) entry which is preliminary data.</text>
</comment>
<dbReference type="GO" id="GO:0005615">
    <property type="term" value="C:extracellular space"/>
    <property type="evidence" value="ECO:0007669"/>
    <property type="project" value="TreeGrafter"/>
</dbReference>
<dbReference type="PROSITE" id="PS51406">
    <property type="entry name" value="FIBRINOGEN_C_2"/>
    <property type="match status" value="1"/>
</dbReference>
<dbReference type="OrthoDB" id="5985694at2759"/>
<evidence type="ECO:0000313" key="3">
    <source>
        <dbReference type="EMBL" id="RMX42320.1"/>
    </source>
</evidence>
<reference evidence="3 4" key="1">
    <citation type="journal article" date="2018" name="Sci. Rep.">
        <title>Comparative analysis of the Pocillopora damicornis genome highlights role of immune system in coral evolution.</title>
        <authorList>
            <person name="Cunning R."/>
            <person name="Bay R.A."/>
            <person name="Gillette P."/>
            <person name="Baker A.C."/>
            <person name="Traylor-Knowles N."/>
        </authorList>
    </citation>
    <scope>NUCLEOTIDE SEQUENCE [LARGE SCALE GENOMIC DNA]</scope>
    <source>
        <strain evidence="3">RSMAS</strain>
        <tissue evidence="3">Whole animal</tissue>
    </source>
</reference>
<keyword evidence="4" id="KW-1185">Reference proteome</keyword>
<gene>
    <name evidence="3" type="ORF">pdam_00014651</name>
</gene>
<sequence length="316" mass="35960">MTILPFCYADKRGWDSAHPAFSCKEILDSGHSKGDGEYWIDPEKSGNPLKVYCDMSRYGGGWLLVSNVEFGSPSPKVSVETSYRGIGKSYMVLQESAMKELRRHLSFTQLRFHCHKKQGRTFHVVTASNSLGEAVVRYFSGETDEQPDACGSFVRLTLDENSELAGICKDWGRLVSEEYFVGKWGHGEGQDRLYSYPVLRKNKYHVRVLLHNVDDLKKMECDDRSGPNVGTNGDFWRVFLAGICKDWGKLSGKYFVGKWGHGEDQDRLYQYPVLRKGKYHLKVHLNNVGGLDKMECDDGSGHNVDTNGDFWRVFVR</sequence>
<dbReference type="SUPFAM" id="SSF56496">
    <property type="entry name" value="Fibrinogen C-terminal domain-like"/>
    <property type="match status" value="1"/>
</dbReference>
<protein>
    <recommendedName>
        <fullName evidence="2">Fibrinogen C-terminal domain-containing protein</fullName>
    </recommendedName>
</protein>
<dbReference type="Proteomes" id="UP000275408">
    <property type="component" value="Unassembled WGS sequence"/>
</dbReference>
<dbReference type="EMBL" id="RCHS01003372">
    <property type="protein sequence ID" value="RMX42320.1"/>
    <property type="molecule type" value="Genomic_DNA"/>
</dbReference>
<dbReference type="InterPro" id="IPR002181">
    <property type="entry name" value="Fibrinogen_a/b/g_C_dom"/>
</dbReference>
<evidence type="ECO:0000259" key="2">
    <source>
        <dbReference type="PROSITE" id="PS51406"/>
    </source>
</evidence>
<evidence type="ECO:0000256" key="1">
    <source>
        <dbReference type="ARBA" id="ARBA00023157"/>
    </source>
</evidence>
<dbReference type="Pfam" id="PF00147">
    <property type="entry name" value="Fibrinogen_C"/>
    <property type="match status" value="1"/>
</dbReference>
<dbReference type="GO" id="GO:0070492">
    <property type="term" value="F:oligosaccharide binding"/>
    <property type="evidence" value="ECO:0007669"/>
    <property type="project" value="TreeGrafter"/>
</dbReference>
<name>A0A3M6TLU3_POCDA</name>
<dbReference type="NCBIfam" id="NF040941">
    <property type="entry name" value="GGGWT_bact"/>
    <property type="match status" value="1"/>
</dbReference>
<evidence type="ECO:0000313" key="4">
    <source>
        <dbReference type="Proteomes" id="UP000275408"/>
    </source>
</evidence>